<reference evidence="1 2" key="1">
    <citation type="journal article" date="2019" name="Sci. Rep.">
        <title>Orb-weaving spider Araneus ventricosus genome elucidates the spidroin gene catalogue.</title>
        <authorList>
            <person name="Kono N."/>
            <person name="Nakamura H."/>
            <person name="Ohtoshi R."/>
            <person name="Moran D.A.P."/>
            <person name="Shinohara A."/>
            <person name="Yoshida Y."/>
            <person name="Fujiwara M."/>
            <person name="Mori M."/>
            <person name="Tomita M."/>
            <person name="Arakawa K."/>
        </authorList>
    </citation>
    <scope>NUCLEOTIDE SEQUENCE [LARGE SCALE GENOMIC DNA]</scope>
</reference>
<dbReference type="AlphaFoldDB" id="A0A4Y2FIH7"/>
<organism evidence="1 2">
    <name type="scientific">Araneus ventricosus</name>
    <name type="common">Orbweaver spider</name>
    <name type="synonym">Epeira ventricosa</name>
    <dbReference type="NCBI Taxonomy" id="182803"/>
    <lineage>
        <taxon>Eukaryota</taxon>
        <taxon>Metazoa</taxon>
        <taxon>Ecdysozoa</taxon>
        <taxon>Arthropoda</taxon>
        <taxon>Chelicerata</taxon>
        <taxon>Arachnida</taxon>
        <taxon>Araneae</taxon>
        <taxon>Araneomorphae</taxon>
        <taxon>Entelegynae</taxon>
        <taxon>Araneoidea</taxon>
        <taxon>Araneidae</taxon>
        <taxon>Araneus</taxon>
    </lineage>
</organism>
<keyword evidence="2" id="KW-1185">Reference proteome</keyword>
<evidence type="ECO:0000313" key="2">
    <source>
        <dbReference type="Proteomes" id="UP000499080"/>
    </source>
</evidence>
<sequence length="112" mass="12975">MRKQDMGAVRWRCLLPMFKLHKTIDPVRRVVAVRRGECYFYRSKACLQKVVSRRGLKSRLQVAKMHLNGIKACALSYRTVARCVKELRASCNESVDLCRTGCRPFLNIRLTS</sequence>
<comment type="caution">
    <text evidence="1">The sequence shown here is derived from an EMBL/GenBank/DDBJ whole genome shotgun (WGS) entry which is preliminary data.</text>
</comment>
<dbReference type="Proteomes" id="UP000499080">
    <property type="component" value="Unassembled WGS sequence"/>
</dbReference>
<accession>A0A4Y2FIH7</accession>
<proteinExistence type="predicted"/>
<name>A0A4Y2FIH7_ARAVE</name>
<evidence type="ECO:0000313" key="1">
    <source>
        <dbReference type="EMBL" id="GBM40235.1"/>
    </source>
</evidence>
<protein>
    <submittedName>
        <fullName evidence="1">Uncharacterized protein</fullName>
    </submittedName>
</protein>
<gene>
    <name evidence="1" type="ORF">AVEN_183551_1</name>
</gene>
<dbReference type="EMBL" id="BGPR01000922">
    <property type="protein sequence ID" value="GBM40235.1"/>
    <property type="molecule type" value="Genomic_DNA"/>
</dbReference>